<dbReference type="HOGENOM" id="CLU_011226_5_3_5"/>
<organism evidence="3 4">
    <name type="scientific">Sphingopyxis alaskensis (strain DSM 13593 / LMG 18877 / RB2256)</name>
    <name type="common">Sphingomonas alaskensis</name>
    <dbReference type="NCBI Taxonomy" id="317655"/>
    <lineage>
        <taxon>Bacteria</taxon>
        <taxon>Pseudomonadati</taxon>
        <taxon>Pseudomonadota</taxon>
        <taxon>Alphaproteobacteria</taxon>
        <taxon>Sphingomonadales</taxon>
        <taxon>Sphingomonadaceae</taxon>
        <taxon>Sphingopyxis</taxon>
    </lineage>
</organism>
<dbReference type="Gene3D" id="3.40.30.10">
    <property type="entry name" value="Glutaredoxin"/>
    <property type="match status" value="1"/>
</dbReference>
<dbReference type="AlphaFoldDB" id="Q1GN80"/>
<dbReference type="CDD" id="cd00570">
    <property type="entry name" value="GST_N_family"/>
    <property type="match status" value="1"/>
</dbReference>
<keyword evidence="3" id="KW-0808">Transferase</keyword>
<dbReference type="Proteomes" id="UP000006578">
    <property type="component" value="Chromosome"/>
</dbReference>
<feature type="domain" description="GST N-terminal" evidence="1">
    <location>
        <begin position="1"/>
        <end position="82"/>
    </location>
</feature>
<sequence>MTLIFYGHPFSSYTWKALIALYEKGIDFDYRALETEAPFTHYDELRAHWPVGQFPLIVHDGQALFESSIIIEYLDQIVPEPCMVAADPKVALDVRFLDRIFDNHFQARFQAVVAEYLPFITATPDLARVERARDLLEKAYGWLETRLPNDGWATPHGFSLADCAAAPALFYADWVHPIDPRHVRVRAYRARLNARPSVARCIEEARPYRAFFPLGAPDRD</sequence>
<dbReference type="Gene3D" id="1.20.1050.10">
    <property type="match status" value="1"/>
</dbReference>
<evidence type="ECO:0000313" key="4">
    <source>
        <dbReference type="Proteomes" id="UP000006578"/>
    </source>
</evidence>
<dbReference type="STRING" id="317655.Sala_0009"/>
<dbReference type="InterPro" id="IPR004045">
    <property type="entry name" value="Glutathione_S-Trfase_N"/>
</dbReference>
<dbReference type="OrthoDB" id="9782992at2"/>
<dbReference type="KEGG" id="sal:Sala_0009"/>
<dbReference type="SUPFAM" id="SSF52833">
    <property type="entry name" value="Thioredoxin-like"/>
    <property type="match status" value="1"/>
</dbReference>
<evidence type="ECO:0000313" key="3">
    <source>
        <dbReference type="EMBL" id="ABF51735.1"/>
    </source>
</evidence>
<feature type="domain" description="GST C-terminal" evidence="2">
    <location>
        <begin position="87"/>
        <end position="211"/>
    </location>
</feature>
<gene>
    <name evidence="3" type="ordered locus">Sala_0009</name>
</gene>
<dbReference type="CDD" id="cd00299">
    <property type="entry name" value="GST_C_family"/>
    <property type="match status" value="1"/>
</dbReference>
<name>Q1GN80_SPHAL</name>
<dbReference type="Pfam" id="PF13417">
    <property type="entry name" value="GST_N_3"/>
    <property type="match status" value="1"/>
</dbReference>
<dbReference type="SFLD" id="SFLDS00019">
    <property type="entry name" value="Glutathione_Transferase_(cytos"/>
    <property type="match status" value="1"/>
</dbReference>
<dbReference type="InterPro" id="IPR036282">
    <property type="entry name" value="Glutathione-S-Trfase_C_sf"/>
</dbReference>
<dbReference type="InterPro" id="IPR010987">
    <property type="entry name" value="Glutathione-S-Trfase_C-like"/>
</dbReference>
<dbReference type="PANTHER" id="PTHR44051:SF8">
    <property type="entry name" value="GLUTATHIONE S-TRANSFERASE GSTA"/>
    <property type="match status" value="1"/>
</dbReference>
<dbReference type="EMBL" id="CP000356">
    <property type="protein sequence ID" value="ABF51735.1"/>
    <property type="molecule type" value="Genomic_DNA"/>
</dbReference>
<accession>Q1GN80</accession>
<dbReference type="PROSITE" id="PS50404">
    <property type="entry name" value="GST_NTER"/>
    <property type="match status" value="1"/>
</dbReference>
<keyword evidence="4" id="KW-1185">Reference proteome</keyword>
<dbReference type="eggNOG" id="COG0625">
    <property type="taxonomic scope" value="Bacteria"/>
</dbReference>
<protein>
    <submittedName>
        <fullName evidence="3">Glutathione S-transferase-like protein</fullName>
    </submittedName>
</protein>
<dbReference type="SFLD" id="SFLDG00358">
    <property type="entry name" value="Main_(cytGST)"/>
    <property type="match status" value="1"/>
</dbReference>
<reference evidence="3 4" key="1">
    <citation type="journal article" date="2009" name="Proc. Natl. Acad. Sci. U.S.A.">
        <title>The genomic basis of trophic strategy in marine bacteria.</title>
        <authorList>
            <person name="Lauro F.M."/>
            <person name="McDougald D."/>
            <person name="Thomas T."/>
            <person name="Williams T.J."/>
            <person name="Egan S."/>
            <person name="Rice S."/>
            <person name="DeMaere M.Z."/>
            <person name="Ting L."/>
            <person name="Ertan H."/>
            <person name="Johnson J."/>
            <person name="Ferriera S."/>
            <person name="Lapidus A."/>
            <person name="Anderson I."/>
            <person name="Kyrpides N."/>
            <person name="Munk A.C."/>
            <person name="Detter C."/>
            <person name="Han C.S."/>
            <person name="Brown M.V."/>
            <person name="Robb F.T."/>
            <person name="Kjelleberg S."/>
            <person name="Cavicchioli R."/>
        </authorList>
    </citation>
    <scope>NUCLEOTIDE SEQUENCE [LARGE SCALE GENOMIC DNA]</scope>
    <source>
        <strain evidence="4">DSM 13593 / LMG 18877 / RB2256</strain>
    </source>
</reference>
<dbReference type="PROSITE" id="PS50405">
    <property type="entry name" value="GST_CTER"/>
    <property type="match status" value="1"/>
</dbReference>
<evidence type="ECO:0000259" key="2">
    <source>
        <dbReference type="PROSITE" id="PS50405"/>
    </source>
</evidence>
<dbReference type="InterPro" id="IPR036249">
    <property type="entry name" value="Thioredoxin-like_sf"/>
</dbReference>
<dbReference type="Pfam" id="PF13410">
    <property type="entry name" value="GST_C_2"/>
    <property type="match status" value="1"/>
</dbReference>
<dbReference type="RefSeq" id="WP_011540350.1">
    <property type="nucleotide sequence ID" value="NC_008048.1"/>
</dbReference>
<dbReference type="SUPFAM" id="SSF47616">
    <property type="entry name" value="GST C-terminal domain-like"/>
    <property type="match status" value="1"/>
</dbReference>
<dbReference type="InterPro" id="IPR040079">
    <property type="entry name" value="Glutathione_S-Trfase"/>
</dbReference>
<proteinExistence type="predicted"/>
<dbReference type="GO" id="GO:0016740">
    <property type="term" value="F:transferase activity"/>
    <property type="evidence" value="ECO:0007669"/>
    <property type="project" value="UniProtKB-KW"/>
</dbReference>
<evidence type="ECO:0000259" key="1">
    <source>
        <dbReference type="PROSITE" id="PS50404"/>
    </source>
</evidence>
<dbReference type="PANTHER" id="PTHR44051">
    <property type="entry name" value="GLUTATHIONE S-TRANSFERASE-RELATED"/>
    <property type="match status" value="1"/>
</dbReference>